<evidence type="ECO:0000256" key="5">
    <source>
        <dbReference type="ARBA" id="ARBA00023098"/>
    </source>
</evidence>
<gene>
    <name evidence="12" type="ORF">DLAC_01166</name>
</gene>
<dbReference type="InterPro" id="IPR000073">
    <property type="entry name" value="AB_hydrolase_1"/>
</dbReference>
<dbReference type="InterPro" id="IPR029058">
    <property type="entry name" value="AB_hydrolase_fold"/>
</dbReference>
<dbReference type="Pfam" id="PF00561">
    <property type="entry name" value="Abhydrolase_1"/>
    <property type="match status" value="1"/>
</dbReference>
<dbReference type="FunFam" id="3.40.50.1820:FF:000021">
    <property type="entry name" value="Lipase"/>
    <property type="match status" value="1"/>
</dbReference>
<reference evidence="12 13" key="1">
    <citation type="submission" date="2015-12" db="EMBL/GenBank/DDBJ databases">
        <title>Dictyostelia acquired genes for synthesis and detection of signals that induce cell-type specialization by lateral gene transfer from prokaryotes.</title>
        <authorList>
            <person name="Gloeckner G."/>
            <person name="Schaap P."/>
        </authorList>
    </citation>
    <scope>NUCLEOTIDE SEQUENCE [LARGE SCALE GENOMIC DNA]</scope>
    <source>
        <strain evidence="12 13">TK</strain>
    </source>
</reference>
<feature type="domain" description="AB hydrolase-1" evidence="10">
    <location>
        <begin position="112"/>
        <end position="382"/>
    </location>
</feature>
<dbReference type="Pfam" id="PF04083">
    <property type="entry name" value="Abhydro_lipase"/>
    <property type="match status" value="1"/>
</dbReference>
<dbReference type="InterPro" id="IPR025483">
    <property type="entry name" value="Lipase_euk"/>
</dbReference>
<dbReference type="PIRSF" id="PIRSF000862">
    <property type="entry name" value="Steryl_ester_lip"/>
    <property type="match status" value="1"/>
</dbReference>
<evidence type="ECO:0000256" key="9">
    <source>
        <dbReference type="SAM" id="SignalP"/>
    </source>
</evidence>
<evidence type="ECO:0000256" key="7">
    <source>
        <dbReference type="PIRNR" id="PIRNR000862"/>
    </source>
</evidence>
<keyword evidence="2 9" id="KW-0732">Signal</keyword>
<name>A0A152A880_TIELA</name>
<comment type="similarity">
    <text evidence="1 7">Belongs to the AB hydrolase superfamily. Lipase family.</text>
</comment>
<dbReference type="AlphaFoldDB" id="A0A152A880"/>
<sequence>MKYSIVVLFLLSLLLTGVFANSSSSSNEDTLDERRNITQLIAARGYPFEQHEAITPDGYVLSIQRIPAGRYQSNPNPYGSNGKQVVFLQHGVEDIGTTWVMQENVYQSLGFILADQGYDVWINNVRGTTYSNENLYYNITSREYWAFSFDEMAKYDIPTAIDYVMGVSQVEKINYVGHSQGTTVAFIAFSYNETLSSKINLFIALAPVVRVTHCKSELLDVLADLNAEIIFEILGDRAFLPDTPFLQKYLPELCKSEPIICESSLALIMGWDTQNINQTRLPVYMAHEPGGTSVQNAAHWAQATQDGYQMFDYGIVGNLEHYGSIDPPQYDISLFHNQVAIFYGGNDYLADPTDVEWLIPQLGNNVIYQQYIASYSHLDFVWGETAYEDIYGEIVTLFDQYPINN</sequence>
<feature type="active site" description="Nucleophile" evidence="8">
    <location>
        <position position="179"/>
    </location>
</feature>
<dbReference type="SUPFAM" id="SSF53474">
    <property type="entry name" value="alpha/beta-Hydrolases"/>
    <property type="match status" value="1"/>
</dbReference>
<evidence type="ECO:0000256" key="4">
    <source>
        <dbReference type="ARBA" id="ARBA00022963"/>
    </source>
</evidence>
<feature type="signal peptide" evidence="9">
    <location>
        <begin position="1"/>
        <end position="20"/>
    </location>
</feature>
<feature type="active site" description="Charge relay system" evidence="8">
    <location>
        <position position="347"/>
    </location>
</feature>
<dbReference type="InParanoid" id="A0A152A880"/>
<dbReference type="FunCoup" id="A0A152A880">
    <property type="interactions" value="11"/>
</dbReference>
<evidence type="ECO:0000259" key="11">
    <source>
        <dbReference type="Pfam" id="PF04083"/>
    </source>
</evidence>
<evidence type="ECO:0000259" key="10">
    <source>
        <dbReference type="Pfam" id="PF00561"/>
    </source>
</evidence>
<evidence type="ECO:0000313" key="13">
    <source>
        <dbReference type="Proteomes" id="UP000076078"/>
    </source>
</evidence>
<evidence type="ECO:0000256" key="2">
    <source>
        <dbReference type="ARBA" id="ARBA00022729"/>
    </source>
</evidence>
<keyword evidence="5" id="KW-0443">Lipid metabolism</keyword>
<dbReference type="InterPro" id="IPR006693">
    <property type="entry name" value="AB_hydrolase_lipase"/>
</dbReference>
<comment type="caution">
    <text evidence="12">The sequence shown here is derived from an EMBL/GenBank/DDBJ whole genome shotgun (WGS) entry which is preliminary data.</text>
</comment>
<evidence type="ECO:0000313" key="12">
    <source>
        <dbReference type="EMBL" id="KYR02335.1"/>
    </source>
</evidence>
<evidence type="ECO:0000256" key="3">
    <source>
        <dbReference type="ARBA" id="ARBA00022801"/>
    </source>
</evidence>
<keyword evidence="4 7" id="KW-0442">Lipid degradation</keyword>
<dbReference type="Gene3D" id="3.40.50.1820">
    <property type="entry name" value="alpha/beta hydrolase"/>
    <property type="match status" value="1"/>
</dbReference>
<dbReference type="OMA" id="WRMYNEI"/>
<keyword evidence="6" id="KW-0325">Glycoprotein</keyword>
<organism evidence="12 13">
    <name type="scientific">Tieghemostelium lacteum</name>
    <name type="common">Slime mold</name>
    <name type="synonym">Dictyostelium lacteum</name>
    <dbReference type="NCBI Taxonomy" id="361077"/>
    <lineage>
        <taxon>Eukaryota</taxon>
        <taxon>Amoebozoa</taxon>
        <taxon>Evosea</taxon>
        <taxon>Eumycetozoa</taxon>
        <taxon>Dictyostelia</taxon>
        <taxon>Dictyosteliales</taxon>
        <taxon>Raperosteliaceae</taxon>
        <taxon>Tieghemostelium</taxon>
    </lineage>
</organism>
<dbReference type="STRING" id="361077.A0A152A880"/>
<dbReference type="GO" id="GO:0016042">
    <property type="term" value="P:lipid catabolic process"/>
    <property type="evidence" value="ECO:0007669"/>
    <property type="project" value="UniProtKB-KW"/>
</dbReference>
<accession>A0A152A880</accession>
<dbReference type="OrthoDB" id="9974421at2759"/>
<feature type="domain" description="Partial AB-hydrolase lipase" evidence="11">
    <location>
        <begin position="37"/>
        <end position="102"/>
    </location>
</feature>
<proteinExistence type="inferred from homology"/>
<evidence type="ECO:0000256" key="1">
    <source>
        <dbReference type="ARBA" id="ARBA00010701"/>
    </source>
</evidence>
<evidence type="ECO:0000256" key="8">
    <source>
        <dbReference type="PIRSR" id="PIRSR000862-1"/>
    </source>
</evidence>
<evidence type="ECO:0000256" key="6">
    <source>
        <dbReference type="ARBA" id="ARBA00023180"/>
    </source>
</evidence>
<feature type="active site" description="Charge relay system" evidence="8">
    <location>
        <position position="377"/>
    </location>
</feature>
<protein>
    <recommendedName>
        <fullName evidence="7">Lipase</fullName>
    </recommendedName>
</protein>
<dbReference type="EMBL" id="LODT01000004">
    <property type="protein sequence ID" value="KYR02335.1"/>
    <property type="molecule type" value="Genomic_DNA"/>
</dbReference>
<dbReference type="PANTHER" id="PTHR11005">
    <property type="entry name" value="LYSOSOMAL ACID LIPASE-RELATED"/>
    <property type="match status" value="1"/>
</dbReference>
<keyword evidence="3 7" id="KW-0378">Hydrolase</keyword>
<feature type="chain" id="PRO_5007593749" description="Lipase" evidence="9">
    <location>
        <begin position="21"/>
        <end position="405"/>
    </location>
</feature>
<dbReference type="GO" id="GO:0016788">
    <property type="term" value="F:hydrolase activity, acting on ester bonds"/>
    <property type="evidence" value="ECO:0007669"/>
    <property type="project" value="InterPro"/>
</dbReference>
<keyword evidence="13" id="KW-1185">Reference proteome</keyword>
<dbReference type="Proteomes" id="UP000076078">
    <property type="component" value="Unassembled WGS sequence"/>
</dbReference>